<dbReference type="AlphaFoldDB" id="A0A1P8THV6"/>
<name>A0A1P8THV6_9ACTN</name>
<reference evidence="3 5" key="2">
    <citation type="submission" date="2020-12" db="EMBL/GenBank/DDBJ databases">
        <title>Identification and biosynthesis of polyene macrolides produced by Streptomyces alfalfae Men-myco-93-63.</title>
        <authorList>
            <person name="Liu D."/>
            <person name="Li Y."/>
            <person name="Liu L."/>
            <person name="Han X."/>
            <person name="Shen F."/>
        </authorList>
    </citation>
    <scope>NUCLEOTIDE SEQUENCE [LARGE SCALE GENOMIC DNA]</scope>
    <source>
        <strain evidence="3 5">Men-myco-93-63</strain>
    </source>
</reference>
<dbReference type="Proteomes" id="UP000596130">
    <property type="component" value="Chromosome"/>
</dbReference>
<evidence type="ECO:0000313" key="2">
    <source>
        <dbReference type="EMBL" id="APY87207.1"/>
    </source>
</evidence>
<dbReference type="OrthoDB" id="4338284at2"/>
<dbReference type="Proteomes" id="UP000187191">
    <property type="component" value="Chromosome"/>
</dbReference>
<evidence type="ECO:0000313" key="5">
    <source>
        <dbReference type="Proteomes" id="UP000596130"/>
    </source>
</evidence>
<evidence type="ECO:0000313" key="3">
    <source>
        <dbReference type="EMBL" id="QQC90497.1"/>
    </source>
</evidence>
<dbReference type="KEGG" id="ssia:A7J05_17025"/>
<dbReference type="EMBL" id="CP065959">
    <property type="protein sequence ID" value="QQC90497.1"/>
    <property type="molecule type" value="Genomic_DNA"/>
</dbReference>
<feature type="signal peptide" evidence="1">
    <location>
        <begin position="1"/>
        <end position="26"/>
    </location>
</feature>
<keyword evidence="1" id="KW-0732">Signal</keyword>
<proteinExistence type="predicted"/>
<dbReference type="EMBL" id="CP015588">
    <property type="protein sequence ID" value="APY87207.1"/>
    <property type="molecule type" value="Genomic_DNA"/>
</dbReference>
<sequence>MRRKAAAVLTLSAASLLMAGAGTAHADDEAKFQNNTQILSCLTLEVLDIPIASSANNNIDCSKNDYSRTYERLSSETRLQH</sequence>
<accession>A0A1P8THV6</accession>
<evidence type="ECO:0000256" key="1">
    <source>
        <dbReference type="SAM" id="SignalP"/>
    </source>
</evidence>
<keyword evidence="4" id="KW-1185">Reference proteome</keyword>
<evidence type="ECO:0000313" key="4">
    <source>
        <dbReference type="Proteomes" id="UP000187191"/>
    </source>
</evidence>
<dbReference type="RefSeq" id="WP_076685215.1">
    <property type="nucleotide sequence ID" value="NZ_CP015588.1"/>
</dbReference>
<gene>
    <name evidence="2" type="ORF">A7J05_17025</name>
    <name evidence="3" type="ORF">I8755_20360</name>
</gene>
<organism evidence="3 5">
    <name type="scientific">Streptomyces alfalfae</name>
    <dbReference type="NCBI Taxonomy" id="1642299"/>
    <lineage>
        <taxon>Bacteria</taxon>
        <taxon>Bacillati</taxon>
        <taxon>Actinomycetota</taxon>
        <taxon>Actinomycetes</taxon>
        <taxon>Kitasatosporales</taxon>
        <taxon>Streptomycetaceae</taxon>
        <taxon>Streptomyces</taxon>
    </lineage>
</organism>
<protein>
    <recommendedName>
        <fullName evidence="6">Secreted protein</fullName>
    </recommendedName>
</protein>
<evidence type="ECO:0008006" key="6">
    <source>
        <dbReference type="Google" id="ProtNLM"/>
    </source>
</evidence>
<reference evidence="2 4" key="1">
    <citation type="submission" date="2016-05" db="EMBL/GenBank/DDBJ databases">
        <authorList>
            <person name="Gu J."/>
        </authorList>
    </citation>
    <scope>NUCLEOTIDE SEQUENCE [LARGE SCALE GENOMIC DNA]</scope>
    <source>
        <strain evidence="2 4">ACCC40021</strain>
    </source>
</reference>
<feature type="chain" id="PRO_5044564013" description="Secreted protein" evidence="1">
    <location>
        <begin position="27"/>
        <end position="81"/>
    </location>
</feature>